<dbReference type="EMBL" id="JAWQEV010000004">
    <property type="protein sequence ID" value="MDW4573978.1"/>
    <property type="molecule type" value="Genomic_DNA"/>
</dbReference>
<evidence type="ECO:0000313" key="3">
    <source>
        <dbReference type="Proteomes" id="UP001283109"/>
    </source>
</evidence>
<accession>A0ABU4H3R3</accession>
<evidence type="ECO:0000313" key="2">
    <source>
        <dbReference type="EMBL" id="MDW4573978.1"/>
    </source>
</evidence>
<dbReference type="PANTHER" id="PTHR43433:SF5">
    <property type="entry name" value="AB HYDROLASE-1 DOMAIN-CONTAINING PROTEIN"/>
    <property type="match status" value="1"/>
</dbReference>
<feature type="domain" description="AB hydrolase-1" evidence="1">
    <location>
        <begin position="23"/>
        <end position="247"/>
    </location>
</feature>
<dbReference type="Proteomes" id="UP001283109">
    <property type="component" value="Unassembled WGS sequence"/>
</dbReference>
<proteinExistence type="predicted"/>
<name>A0ABU4H3R3_9MICO</name>
<dbReference type="Pfam" id="PF12697">
    <property type="entry name" value="Abhydrolase_6"/>
    <property type="match status" value="1"/>
</dbReference>
<dbReference type="RefSeq" id="WP_318354466.1">
    <property type="nucleotide sequence ID" value="NZ_JAWQEV010000004.1"/>
</dbReference>
<dbReference type="InterPro" id="IPR050471">
    <property type="entry name" value="AB_hydrolase"/>
</dbReference>
<evidence type="ECO:0000259" key="1">
    <source>
        <dbReference type="Pfam" id="PF12697"/>
    </source>
</evidence>
<dbReference type="SUPFAM" id="SSF53474">
    <property type="entry name" value="alpha/beta-Hydrolases"/>
    <property type="match status" value="1"/>
</dbReference>
<dbReference type="PANTHER" id="PTHR43433">
    <property type="entry name" value="HYDROLASE, ALPHA/BETA FOLD FAMILY PROTEIN"/>
    <property type="match status" value="1"/>
</dbReference>
<protein>
    <submittedName>
        <fullName evidence="2">Alpha/beta hydrolase</fullName>
    </submittedName>
</protein>
<dbReference type="Gene3D" id="3.40.50.1820">
    <property type="entry name" value="alpha/beta hydrolase"/>
    <property type="match status" value="1"/>
</dbReference>
<dbReference type="InterPro" id="IPR029058">
    <property type="entry name" value="AB_hydrolase_fold"/>
</dbReference>
<organism evidence="2 3">
    <name type="scientific">Microbacterium arthrosphaerae</name>
    <dbReference type="NCBI Taxonomy" id="792652"/>
    <lineage>
        <taxon>Bacteria</taxon>
        <taxon>Bacillati</taxon>
        <taxon>Actinomycetota</taxon>
        <taxon>Actinomycetes</taxon>
        <taxon>Micrococcales</taxon>
        <taxon>Microbacteriaceae</taxon>
        <taxon>Microbacterium</taxon>
    </lineage>
</organism>
<keyword evidence="3" id="KW-1185">Reference proteome</keyword>
<keyword evidence="2" id="KW-0378">Hydrolase</keyword>
<reference evidence="2 3" key="1">
    <citation type="submission" date="2023-11" db="EMBL/GenBank/DDBJ databases">
        <title>Draft genome sequence of Microbacterium arthrosphaerae JCM 30492.</title>
        <authorList>
            <person name="Zhang G."/>
            <person name="Ding Y."/>
        </authorList>
    </citation>
    <scope>NUCLEOTIDE SEQUENCE [LARGE SCALE GENOMIC DNA]</scope>
    <source>
        <strain evidence="2 3">JCM 30492</strain>
    </source>
</reference>
<dbReference type="GO" id="GO:0016787">
    <property type="term" value="F:hydrolase activity"/>
    <property type="evidence" value="ECO:0007669"/>
    <property type="project" value="UniProtKB-KW"/>
</dbReference>
<gene>
    <name evidence="2" type="ORF">R8Z58_14450</name>
</gene>
<comment type="caution">
    <text evidence="2">The sequence shown here is derived from an EMBL/GenBank/DDBJ whole genome shotgun (WGS) entry which is preliminary data.</text>
</comment>
<dbReference type="InterPro" id="IPR000073">
    <property type="entry name" value="AB_hydrolase_1"/>
</dbReference>
<sequence>MRTTTSADGTPIAYDETGDGPVVVIVNGAMSRAADAAGLASALTDAGFRAVTWDRRARGASGDATGSTPEREVEDLAAVIAATGGEAAVLGHSSGAVLALLAASRGVPVSALFLSEPPMRFGEDEPADDLADRLQAFVDEGLLDEAIVTFQLEGVGLPREMVEGIRASDQFAALLPLAQSTVYDTNLVRVSSTPSPEMLAVDAPVTILRGEQTFPLLLTAADRLAEAMDGAELVVVPESVMHRPDPVATARVIRARLA</sequence>